<proteinExistence type="predicted"/>
<dbReference type="Gene3D" id="2.40.70.10">
    <property type="entry name" value="Acid Proteases"/>
    <property type="match status" value="1"/>
</dbReference>
<sequence length="66" mass="7165">MNSKFLFLALSISTALSAQKQPTLIPFSLENNSVYIQGKVNAVDNVKFLFDTGADGSVINTNSKKK</sequence>
<evidence type="ECO:0000313" key="6">
    <source>
        <dbReference type="Proteomes" id="UP000093508"/>
    </source>
</evidence>
<name>A0A1M7BZK9_9FLAO</name>
<reference evidence="5 7" key="2">
    <citation type="submission" date="2016-11" db="EMBL/GenBank/DDBJ databases">
        <authorList>
            <person name="Jaros S."/>
            <person name="Januszkiewicz K."/>
            <person name="Wedrychowicz H."/>
        </authorList>
    </citation>
    <scope>NUCLEOTIDE SEQUENCE [LARGE SCALE GENOMIC DNA]</scope>
    <source>
        <strain evidence="5 7">DSM 27621</strain>
    </source>
</reference>
<organism evidence="5 7">
    <name type="scientific">Chryseobacterium contaminans</name>
    <dbReference type="NCBI Taxonomy" id="1423959"/>
    <lineage>
        <taxon>Bacteria</taxon>
        <taxon>Pseudomonadati</taxon>
        <taxon>Bacteroidota</taxon>
        <taxon>Flavobacteriia</taxon>
        <taxon>Flavobacteriales</taxon>
        <taxon>Weeksellaceae</taxon>
        <taxon>Chryseobacterium group</taxon>
        <taxon>Chryseobacterium</taxon>
    </lineage>
</organism>
<dbReference type="PROSITE" id="PS50175">
    <property type="entry name" value="ASP_PROT_RETROV"/>
    <property type="match status" value="1"/>
</dbReference>
<dbReference type="InterPro" id="IPR001995">
    <property type="entry name" value="Peptidase_A2_cat"/>
</dbReference>
<evidence type="ECO:0000313" key="7">
    <source>
        <dbReference type="Proteomes" id="UP000184069"/>
    </source>
</evidence>
<evidence type="ECO:0000313" key="4">
    <source>
        <dbReference type="EMBL" id="OCA71060.1"/>
    </source>
</evidence>
<reference evidence="4 6" key="1">
    <citation type="submission" date="2016-07" db="EMBL/GenBank/DDBJ databases">
        <authorList>
            <person name="Jeong J.-J."/>
            <person name="Kim D.W."/>
            <person name="Sang M.K."/>
            <person name="Choi I.-G."/>
            <person name="Kim K.D."/>
        </authorList>
    </citation>
    <scope>NUCLEOTIDE SEQUENCE [LARGE SCALE GENOMIC DNA]</scope>
    <source>
        <strain evidence="4 6">C-26</strain>
    </source>
</reference>
<dbReference type="Proteomes" id="UP000093508">
    <property type="component" value="Unassembled WGS sequence"/>
</dbReference>
<accession>A0A1M7BZK9</accession>
<feature type="domain" description="Peptidase A2" evidence="3">
    <location>
        <begin position="46"/>
        <end position="66"/>
    </location>
</feature>
<dbReference type="GO" id="GO:0004190">
    <property type="term" value="F:aspartic-type endopeptidase activity"/>
    <property type="evidence" value="ECO:0007669"/>
    <property type="project" value="InterPro"/>
</dbReference>
<feature type="chain" id="PRO_5009924369" description="Peptidase A2 domain-containing protein" evidence="2">
    <location>
        <begin position="21"/>
        <end position="66"/>
    </location>
</feature>
<dbReference type="InterPro" id="IPR021109">
    <property type="entry name" value="Peptidase_aspartic_dom_sf"/>
</dbReference>
<keyword evidence="2" id="KW-0732">Signal</keyword>
<gene>
    <name evidence="4" type="ORF">BBH99_13820</name>
    <name evidence="5" type="ORF">SAMN05444407_10518</name>
</gene>
<dbReference type="RefSeq" id="WP_066699892.1">
    <property type="nucleotide sequence ID" value="NZ_FRBM01000005.1"/>
</dbReference>
<evidence type="ECO:0000256" key="1">
    <source>
        <dbReference type="ARBA" id="ARBA00022801"/>
    </source>
</evidence>
<dbReference type="SUPFAM" id="SSF50630">
    <property type="entry name" value="Acid proteases"/>
    <property type="match status" value="1"/>
</dbReference>
<dbReference type="EMBL" id="MAYF01000346">
    <property type="protein sequence ID" value="OCA71060.1"/>
    <property type="molecule type" value="Genomic_DNA"/>
</dbReference>
<dbReference type="GO" id="GO:0006508">
    <property type="term" value="P:proteolysis"/>
    <property type="evidence" value="ECO:0007669"/>
    <property type="project" value="InterPro"/>
</dbReference>
<evidence type="ECO:0000256" key="2">
    <source>
        <dbReference type="SAM" id="SignalP"/>
    </source>
</evidence>
<dbReference type="STRING" id="1423959.SAMN05444407_10518"/>
<evidence type="ECO:0000313" key="5">
    <source>
        <dbReference type="EMBL" id="SHL60019.1"/>
    </source>
</evidence>
<dbReference type="AlphaFoldDB" id="A0A1M7BZK9"/>
<dbReference type="EMBL" id="FRBM01000005">
    <property type="protein sequence ID" value="SHL60019.1"/>
    <property type="molecule type" value="Genomic_DNA"/>
</dbReference>
<evidence type="ECO:0000259" key="3">
    <source>
        <dbReference type="PROSITE" id="PS50175"/>
    </source>
</evidence>
<keyword evidence="1" id="KW-0378">Hydrolase</keyword>
<keyword evidence="6" id="KW-1185">Reference proteome</keyword>
<protein>
    <recommendedName>
        <fullName evidence="3">Peptidase A2 domain-containing protein</fullName>
    </recommendedName>
</protein>
<feature type="signal peptide" evidence="2">
    <location>
        <begin position="1"/>
        <end position="20"/>
    </location>
</feature>
<dbReference type="Proteomes" id="UP000184069">
    <property type="component" value="Unassembled WGS sequence"/>
</dbReference>